<name>A0ABY4A236_9BURK</name>
<dbReference type="EMBL" id="CP063361">
    <property type="protein sequence ID" value="UOD28819.1"/>
    <property type="molecule type" value="Genomic_DNA"/>
</dbReference>
<dbReference type="Pfam" id="PF13803">
    <property type="entry name" value="DUF4184"/>
    <property type="match status" value="1"/>
</dbReference>
<evidence type="ECO:0000313" key="2">
    <source>
        <dbReference type="EMBL" id="UOD28819.1"/>
    </source>
</evidence>
<dbReference type="Proteomes" id="UP000831532">
    <property type="component" value="Chromosome"/>
</dbReference>
<keyword evidence="3" id="KW-1185">Reference proteome</keyword>
<protein>
    <submittedName>
        <fullName evidence="2">DUF4184 family protein</fullName>
    </submittedName>
</protein>
<feature type="transmembrane region" description="Helical" evidence="1">
    <location>
        <begin position="103"/>
        <end position="121"/>
    </location>
</feature>
<evidence type="ECO:0000256" key="1">
    <source>
        <dbReference type="SAM" id="Phobius"/>
    </source>
</evidence>
<proteinExistence type="predicted"/>
<keyword evidence="1" id="KW-0472">Membrane</keyword>
<feature type="transmembrane region" description="Helical" evidence="1">
    <location>
        <begin position="225"/>
        <end position="246"/>
    </location>
</feature>
<accession>A0ABY4A236</accession>
<keyword evidence="1" id="KW-1133">Transmembrane helix</keyword>
<evidence type="ECO:0000313" key="3">
    <source>
        <dbReference type="Proteomes" id="UP000831532"/>
    </source>
</evidence>
<sequence>MPFTLCHPAIVIPLHRYARDATSLPALAIGSMMPDFVYFFAFGVSGPFSHSVTGIFLYCVPVGALVYLLYRALLRPAFLAFLPQAVSRRMAWHIPSPWHSIRAASALLASLAIGASTHIVWDTFTHPDTALVSRIELLRTLVPVGGYRVPVFKILQHTSSLVGLIAIAACTLVWYSRSTPGPPYQPSFSNRQRLLAVAGVVTATLAGGTWGLLFRSMRSTEHALFNMVTSGMAAGAIGMVLVCAWWKALALTRKREK</sequence>
<reference evidence="2 3" key="1">
    <citation type="submission" date="2020-10" db="EMBL/GenBank/DDBJ databases">
        <title>Genome analysis of Massilia species.</title>
        <authorList>
            <person name="Jung D.-H."/>
        </authorList>
    </citation>
    <scope>NUCLEOTIDE SEQUENCE [LARGE SCALE GENOMIC DNA]</scope>
    <source>
        <strain evidence="3">sipir</strain>
    </source>
</reference>
<feature type="transmembrane region" description="Helical" evidence="1">
    <location>
        <begin position="24"/>
        <end position="43"/>
    </location>
</feature>
<keyword evidence="1" id="KW-0812">Transmembrane</keyword>
<feature type="transmembrane region" description="Helical" evidence="1">
    <location>
        <begin position="194"/>
        <end position="213"/>
    </location>
</feature>
<organism evidence="2 3">
    <name type="scientific">Massilia violaceinigra</name>
    <dbReference type="NCBI Taxonomy" id="2045208"/>
    <lineage>
        <taxon>Bacteria</taxon>
        <taxon>Pseudomonadati</taxon>
        <taxon>Pseudomonadota</taxon>
        <taxon>Betaproteobacteria</taxon>
        <taxon>Burkholderiales</taxon>
        <taxon>Oxalobacteraceae</taxon>
        <taxon>Telluria group</taxon>
        <taxon>Massilia</taxon>
    </lineage>
</organism>
<feature type="transmembrane region" description="Helical" evidence="1">
    <location>
        <begin position="55"/>
        <end position="82"/>
    </location>
</feature>
<gene>
    <name evidence="2" type="ORF">INH39_25765</name>
</gene>
<dbReference type="InterPro" id="IPR025238">
    <property type="entry name" value="DUF4184"/>
</dbReference>
<dbReference type="RefSeq" id="WP_243489966.1">
    <property type="nucleotide sequence ID" value="NZ_CP063361.1"/>
</dbReference>
<feature type="transmembrane region" description="Helical" evidence="1">
    <location>
        <begin position="154"/>
        <end position="174"/>
    </location>
</feature>